<dbReference type="Gene3D" id="3.60.21.10">
    <property type="match status" value="1"/>
</dbReference>
<feature type="domain" description="SLH" evidence="4">
    <location>
        <begin position="1623"/>
        <end position="1677"/>
    </location>
</feature>
<reference evidence="5 6" key="1">
    <citation type="submission" date="2019-10" db="EMBL/GenBank/DDBJ databases">
        <title>Description of Paenibacillus humi sp. nov.</title>
        <authorList>
            <person name="Carlier A."/>
            <person name="Qi S."/>
        </authorList>
    </citation>
    <scope>NUCLEOTIDE SEQUENCE [LARGE SCALE GENOMIC DNA]</scope>
    <source>
        <strain evidence="5 6">LMG 31461</strain>
    </source>
</reference>
<dbReference type="PROSITE" id="PS50022">
    <property type="entry name" value="FA58C_3"/>
    <property type="match status" value="1"/>
</dbReference>
<dbReference type="PANTHER" id="PTHR43308:SF5">
    <property type="entry name" value="S-LAYER PROTEIN _ PEPTIDOGLYCAN ENDO-BETA-N-ACETYLGLUCOSAMINIDASE"/>
    <property type="match status" value="1"/>
</dbReference>
<dbReference type="Pfam" id="PF13290">
    <property type="entry name" value="CHB_HEX_C_1"/>
    <property type="match status" value="1"/>
</dbReference>
<dbReference type="PROSITE" id="PS51272">
    <property type="entry name" value="SLH"/>
    <property type="match status" value="3"/>
</dbReference>
<dbReference type="EMBL" id="WHNY01000091">
    <property type="protein sequence ID" value="NOU69378.1"/>
    <property type="molecule type" value="Genomic_DNA"/>
</dbReference>
<dbReference type="Proteomes" id="UP000653578">
    <property type="component" value="Unassembled WGS sequence"/>
</dbReference>
<dbReference type="SUPFAM" id="SSF49785">
    <property type="entry name" value="Galactose-binding domain-like"/>
    <property type="match status" value="1"/>
</dbReference>
<evidence type="ECO:0000256" key="2">
    <source>
        <dbReference type="SAM" id="SignalP"/>
    </source>
</evidence>
<feature type="chain" id="PRO_5045657692" evidence="2">
    <location>
        <begin position="35"/>
        <end position="1677"/>
    </location>
</feature>
<name>A0ABX1XLH5_9BACL</name>
<dbReference type="Pfam" id="PF12733">
    <property type="entry name" value="Cadherin-like"/>
    <property type="match status" value="3"/>
</dbReference>
<sequence length="1677" mass="181063">MLKTKKFVSAFMACTIACSVVYSAGAGFVPVAFATASIDTPTASLPAGRYEESVSVTLNSAISGANIYYTLDGTKPDETSLTYDGLPIVLTDSTNLSVIALKDGIWSKPATYGYIIKTSEKPLLKFAAMSDIHIGPGTDEENAKVRARYASNFDVMSSIFPNPDAILIAGDLINDNGDGKGPHHTFVRDVFQEQMARKGWTNMPVQIAIGNHDASVAEVKNYYPADWFTTQSNGYYEKTIGDYSFFFLNGNNYNSDTTQRNWLKGRLAALTADPANINKPIFITLHHPISSTIMDGQQGSNTNLNTDLLNYPQVIVMSGHSHLDINDDRSIYQKDYTSVNLGSMSYIETDHGYSAVTDEGLIEGRFEFPNSQSQFIEVYKDRVEIERVEYNGDPGSIYVGGVWQGAGGPVPYKSAGALAGKKWVIQLKGNTNAEIKSNFTYTTSNRNKTAPQFPTNPDVTVVVGTNNVPVLSFRQAKDDQSMHHYEIKALNMRTGAAVKSYNVLSDFYFSPIPNKMNVPMPGLAPATSYVLTITGVDAYGNKSSPLQTLFRTDGTAPELTPIDPATMWNQLVSDMKFDNNLNDDALGVTGMSTKAGSVTYVDGKSGKAASIAAGNANYIDLGNRSDLKFGNGNFTVSFWHTGNLAADQTVIANKNWNSGLNLGWYIGPATSNNMTLNMADGTKRVDYSAASVGTEWHLFTLTVDRANKIASTYVDGVFKKSGDLTLLGTSSLDTAFNIIIGADGNKGNGGATVTIDDLKIWKRALNATEAKALSDSYLTTTLYTYDQLITKIQETQQFATYAATTTGITLPAQTKTELEAQLAAAMVLTASSDAALIDQAYLDLMWTLQVAKDSVMYTFIPKTAFTINAFSSYADNENAYASNILDGQETTIWHSKYQAPAAPFPHTVIIDMDSTYKLNGIQRKSRLSQTALEFPKTFELYASDNLADLNDPAYLGVPANKASGTFGKTWTGTLYKDYVSLDKPVQGRYVKFVVTETYNSSSTFTSMSEIDFTGDKISSGNAKLTDLKVNGITVSHFAPDQTNYSMSVPNNVSVATVTYATYEPQAMVVVTGGSSLQIGDNVVTINVTTPNGHTHAYVIQIHRADVPLPSDASLLDLRVNGSTVSGFASDKLDYSFSVPYDTTVTTVTYTAADPAATVLAEGAGNWVVGENQQTVTVTVTAQNSSQQVYTIVITRQPEVLSSNANLIDLRVNGATVSGFASDQLDYKVYVSNSTTVATVTYSTEHPLAKVMISGGNPLSVGDNPLSVLVTAQDGTSKTYRITVNRASDEPGSETTTPPVEPPVNPVKPELPKDAVTIKEEDLKSSSSSVSVELTQGITSVVIPIEQVQQLNGRPLTVHAENVSLVVPSDLLKSLNSLLPSNDDSAVITVKLEPISTTQAEQTLQQANRNVNSIYSLGGQIFDLSITVTDEAGKPYKVSELPKSVTVTFPIPAGMDPKLAGIYRILEDGSFSFIGGKLVSGNSAIEVGLDHLSQYAVISLEKTYDDVTKQHWAYSTIRELSAQHIVNGATDSSFEPTSNVTRAEFAALLVRVLGLTSSGTASFSDVAGNAWYLKDVSAAYQAGIITGNSQQMFEPTRSITREEMAIMLVRAYEHRTGQKTDQGSAQTLDASKISDWALPYVNKALNAKLLTGRQEGLFVPSEHTTRAEAAQAVYNLLN</sequence>
<keyword evidence="2" id="KW-0732">Signal</keyword>
<keyword evidence="6" id="KW-1185">Reference proteome</keyword>
<dbReference type="InterPro" id="IPR029052">
    <property type="entry name" value="Metallo-depent_PP-like"/>
</dbReference>
<gene>
    <name evidence="5" type="ORF">GC096_35765</name>
</gene>
<evidence type="ECO:0000259" key="4">
    <source>
        <dbReference type="PROSITE" id="PS51272"/>
    </source>
</evidence>
<dbReference type="PANTHER" id="PTHR43308">
    <property type="entry name" value="OUTER MEMBRANE PROTEIN ALPHA-RELATED"/>
    <property type="match status" value="1"/>
</dbReference>
<evidence type="ECO:0000256" key="1">
    <source>
        <dbReference type="SAM" id="MobiDB-lite"/>
    </source>
</evidence>
<dbReference type="InterPro" id="IPR059177">
    <property type="entry name" value="GH29D-like_dom"/>
</dbReference>
<dbReference type="SUPFAM" id="SSF49899">
    <property type="entry name" value="Concanavalin A-like lectins/glucanases"/>
    <property type="match status" value="1"/>
</dbReference>
<evidence type="ECO:0000313" key="5">
    <source>
        <dbReference type="EMBL" id="NOU69378.1"/>
    </source>
</evidence>
<proteinExistence type="predicted"/>
<dbReference type="Pfam" id="PF00149">
    <property type="entry name" value="Metallophos"/>
    <property type="match status" value="1"/>
</dbReference>
<dbReference type="InterPro" id="IPR025883">
    <property type="entry name" value="Cadherin-like_domain"/>
</dbReference>
<dbReference type="InterPro" id="IPR051465">
    <property type="entry name" value="Cell_Envelope_Struct_Comp"/>
</dbReference>
<protein>
    <submittedName>
        <fullName evidence="5">Uncharacterized protein</fullName>
    </submittedName>
</protein>
<dbReference type="Pfam" id="PF00754">
    <property type="entry name" value="F5_F8_type_C"/>
    <property type="match status" value="1"/>
</dbReference>
<dbReference type="Gene3D" id="2.60.120.260">
    <property type="entry name" value="Galactose-binding domain-like"/>
    <property type="match status" value="1"/>
</dbReference>
<dbReference type="InterPro" id="IPR013320">
    <property type="entry name" value="ConA-like_dom_sf"/>
</dbReference>
<feature type="domain" description="SLH" evidence="4">
    <location>
        <begin position="1563"/>
        <end position="1621"/>
    </location>
</feature>
<dbReference type="Gene3D" id="2.60.120.200">
    <property type="match status" value="1"/>
</dbReference>
<feature type="domain" description="SLH" evidence="4">
    <location>
        <begin position="1499"/>
        <end position="1562"/>
    </location>
</feature>
<accession>A0ABX1XLH5</accession>
<dbReference type="InterPro" id="IPR001119">
    <property type="entry name" value="SLH_dom"/>
</dbReference>
<dbReference type="InterPro" id="IPR004843">
    <property type="entry name" value="Calcineurin-like_PHP"/>
</dbReference>
<dbReference type="RefSeq" id="WP_171637688.1">
    <property type="nucleotide sequence ID" value="NZ_WHNY01000091.1"/>
</dbReference>
<dbReference type="SUPFAM" id="SSF56300">
    <property type="entry name" value="Metallo-dependent phosphatases"/>
    <property type="match status" value="1"/>
</dbReference>
<dbReference type="Pfam" id="PF00395">
    <property type="entry name" value="SLH"/>
    <property type="match status" value="3"/>
</dbReference>
<evidence type="ECO:0000259" key="3">
    <source>
        <dbReference type="PROSITE" id="PS50022"/>
    </source>
</evidence>
<feature type="signal peptide" evidence="2">
    <location>
        <begin position="1"/>
        <end position="34"/>
    </location>
</feature>
<organism evidence="5 6">
    <name type="scientific">Paenibacillus plantarum</name>
    <dbReference type="NCBI Taxonomy" id="2654975"/>
    <lineage>
        <taxon>Bacteria</taxon>
        <taxon>Bacillati</taxon>
        <taxon>Bacillota</taxon>
        <taxon>Bacilli</taxon>
        <taxon>Bacillales</taxon>
        <taxon>Paenibacillaceae</taxon>
        <taxon>Paenibacillus</taxon>
    </lineage>
</organism>
<feature type="domain" description="F5/8 type C" evidence="3">
    <location>
        <begin position="847"/>
        <end position="1015"/>
    </location>
</feature>
<feature type="region of interest" description="Disordered" evidence="1">
    <location>
        <begin position="1284"/>
        <end position="1309"/>
    </location>
</feature>
<dbReference type="InterPro" id="IPR008979">
    <property type="entry name" value="Galactose-bd-like_sf"/>
</dbReference>
<dbReference type="Pfam" id="PF13385">
    <property type="entry name" value="Laminin_G_3"/>
    <property type="match status" value="1"/>
</dbReference>
<dbReference type="InterPro" id="IPR000421">
    <property type="entry name" value="FA58C"/>
</dbReference>
<comment type="caution">
    <text evidence="5">The sequence shown here is derived from an EMBL/GenBank/DDBJ whole genome shotgun (WGS) entry which is preliminary data.</text>
</comment>
<evidence type="ECO:0000313" key="6">
    <source>
        <dbReference type="Proteomes" id="UP000653578"/>
    </source>
</evidence>